<feature type="transmembrane region" description="Helical" evidence="1">
    <location>
        <begin position="112"/>
        <end position="131"/>
    </location>
</feature>
<gene>
    <name evidence="2" type="ORF">ASPWEDRAFT_33432</name>
</gene>
<dbReference type="EMBL" id="KV878209">
    <property type="protein sequence ID" value="OJJ40098.1"/>
    <property type="molecule type" value="Genomic_DNA"/>
</dbReference>
<keyword evidence="1" id="KW-0472">Membrane</keyword>
<dbReference type="RefSeq" id="XP_040693774.1">
    <property type="nucleotide sequence ID" value="XM_040833786.1"/>
</dbReference>
<dbReference type="GeneID" id="63749634"/>
<evidence type="ECO:0000256" key="1">
    <source>
        <dbReference type="SAM" id="Phobius"/>
    </source>
</evidence>
<keyword evidence="3" id="KW-1185">Reference proteome</keyword>
<feature type="transmembrane region" description="Helical" evidence="1">
    <location>
        <begin position="56"/>
        <end position="76"/>
    </location>
</feature>
<sequence>MGILDHFMRKYTFDNFASGGLERAILDFDIENNQLTANLLGHDMDSRVPLCQHDNAWIRIPSQFMLLCWLLLKFLWNLLAQTSTHTTWSAFLFLITAVLAVLSVLKSFHGEFSLGIFLGCVFTMMLWRIIIRLGGA</sequence>
<organism evidence="2 3">
    <name type="scientific">Aspergillus wentii DTO 134E9</name>
    <dbReference type="NCBI Taxonomy" id="1073089"/>
    <lineage>
        <taxon>Eukaryota</taxon>
        <taxon>Fungi</taxon>
        <taxon>Dikarya</taxon>
        <taxon>Ascomycota</taxon>
        <taxon>Pezizomycotina</taxon>
        <taxon>Eurotiomycetes</taxon>
        <taxon>Eurotiomycetidae</taxon>
        <taxon>Eurotiales</taxon>
        <taxon>Aspergillaceae</taxon>
        <taxon>Aspergillus</taxon>
        <taxon>Aspergillus subgen. Cremei</taxon>
    </lineage>
</organism>
<name>A0A1L9RZ56_ASPWE</name>
<feature type="transmembrane region" description="Helical" evidence="1">
    <location>
        <begin position="88"/>
        <end position="105"/>
    </location>
</feature>
<reference evidence="3" key="1">
    <citation type="journal article" date="2017" name="Genome Biol.">
        <title>Comparative genomics reveals high biological diversity and specific adaptations in the industrially and medically important fungal genus Aspergillus.</title>
        <authorList>
            <person name="de Vries R.P."/>
            <person name="Riley R."/>
            <person name="Wiebenga A."/>
            <person name="Aguilar-Osorio G."/>
            <person name="Amillis S."/>
            <person name="Uchima C.A."/>
            <person name="Anderluh G."/>
            <person name="Asadollahi M."/>
            <person name="Askin M."/>
            <person name="Barry K."/>
            <person name="Battaglia E."/>
            <person name="Bayram O."/>
            <person name="Benocci T."/>
            <person name="Braus-Stromeyer S.A."/>
            <person name="Caldana C."/>
            <person name="Canovas D."/>
            <person name="Cerqueira G.C."/>
            <person name="Chen F."/>
            <person name="Chen W."/>
            <person name="Choi C."/>
            <person name="Clum A."/>
            <person name="Dos Santos R.A."/>
            <person name="Damasio A.R."/>
            <person name="Diallinas G."/>
            <person name="Emri T."/>
            <person name="Fekete E."/>
            <person name="Flipphi M."/>
            <person name="Freyberg S."/>
            <person name="Gallo A."/>
            <person name="Gournas C."/>
            <person name="Habgood R."/>
            <person name="Hainaut M."/>
            <person name="Harispe M.L."/>
            <person name="Henrissat B."/>
            <person name="Hilden K.S."/>
            <person name="Hope R."/>
            <person name="Hossain A."/>
            <person name="Karabika E."/>
            <person name="Karaffa L."/>
            <person name="Karanyi Z."/>
            <person name="Krasevec N."/>
            <person name="Kuo A."/>
            <person name="Kusch H."/>
            <person name="LaButti K."/>
            <person name="Lagendijk E.L."/>
            <person name="Lapidus A."/>
            <person name="Levasseur A."/>
            <person name="Lindquist E."/>
            <person name="Lipzen A."/>
            <person name="Logrieco A.F."/>
            <person name="MacCabe A."/>
            <person name="Maekelae M.R."/>
            <person name="Malavazi I."/>
            <person name="Melin P."/>
            <person name="Meyer V."/>
            <person name="Mielnichuk N."/>
            <person name="Miskei M."/>
            <person name="Molnar A.P."/>
            <person name="Mule G."/>
            <person name="Ngan C.Y."/>
            <person name="Orejas M."/>
            <person name="Orosz E."/>
            <person name="Ouedraogo J.P."/>
            <person name="Overkamp K.M."/>
            <person name="Park H.-S."/>
            <person name="Perrone G."/>
            <person name="Piumi F."/>
            <person name="Punt P.J."/>
            <person name="Ram A.F."/>
            <person name="Ramon A."/>
            <person name="Rauscher S."/>
            <person name="Record E."/>
            <person name="Riano-Pachon D.M."/>
            <person name="Robert V."/>
            <person name="Roehrig J."/>
            <person name="Ruller R."/>
            <person name="Salamov A."/>
            <person name="Salih N.S."/>
            <person name="Samson R.A."/>
            <person name="Sandor E."/>
            <person name="Sanguinetti M."/>
            <person name="Schuetze T."/>
            <person name="Sepcic K."/>
            <person name="Shelest E."/>
            <person name="Sherlock G."/>
            <person name="Sophianopoulou V."/>
            <person name="Squina F.M."/>
            <person name="Sun H."/>
            <person name="Susca A."/>
            <person name="Todd R.B."/>
            <person name="Tsang A."/>
            <person name="Unkles S.E."/>
            <person name="van de Wiele N."/>
            <person name="van Rossen-Uffink D."/>
            <person name="Oliveira J.V."/>
            <person name="Vesth T.C."/>
            <person name="Visser J."/>
            <person name="Yu J.-H."/>
            <person name="Zhou M."/>
            <person name="Andersen M.R."/>
            <person name="Archer D.B."/>
            <person name="Baker S.E."/>
            <person name="Benoit I."/>
            <person name="Brakhage A.A."/>
            <person name="Braus G.H."/>
            <person name="Fischer R."/>
            <person name="Frisvad J.C."/>
            <person name="Goldman G.H."/>
            <person name="Houbraken J."/>
            <person name="Oakley B."/>
            <person name="Pocsi I."/>
            <person name="Scazzocchio C."/>
            <person name="Seiboth B."/>
            <person name="vanKuyk P.A."/>
            <person name="Wortman J."/>
            <person name="Dyer P.S."/>
            <person name="Grigoriev I.V."/>
        </authorList>
    </citation>
    <scope>NUCLEOTIDE SEQUENCE [LARGE SCALE GENOMIC DNA]</scope>
    <source>
        <strain evidence="3">DTO 134E9</strain>
    </source>
</reference>
<accession>A0A1L9RZ56</accession>
<evidence type="ECO:0000313" key="3">
    <source>
        <dbReference type="Proteomes" id="UP000184383"/>
    </source>
</evidence>
<evidence type="ECO:0000313" key="2">
    <source>
        <dbReference type="EMBL" id="OJJ40098.1"/>
    </source>
</evidence>
<keyword evidence="1" id="KW-1133">Transmembrane helix</keyword>
<proteinExistence type="predicted"/>
<dbReference type="Proteomes" id="UP000184383">
    <property type="component" value="Unassembled WGS sequence"/>
</dbReference>
<keyword evidence="1" id="KW-0812">Transmembrane</keyword>
<dbReference type="OrthoDB" id="3799044at2759"/>
<dbReference type="AlphaFoldDB" id="A0A1L9RZ56"/>
<dbReference type="VEuPathDB" id="FungiDB:ASPWEDRAFT_33432"/>
<protein>
    <submittedName>
        <fullName evidence="2">Uncharacterized protein</fullName>
    </submittedName>
</protein>